<organism evidence="4 5">
    <name type="scientific">Rhizodiscina lignyota</name>
    <dbReference type="NCBI Taxonomy" id="1504668"/>
    <lineage>
        <taxon>Eukaryota</taxon>
        <taxon>Fungi</taxon>
        <taxon>Dikarya</taxon>
        <taxon>Ascomycota</taxon>
        <taxon>Pezizomycotina</taxon>
        <taxon>Dothideomycetes</taxon>
        <taxon>Pleosporomycetidae</taxon>
        <taxon>Aulographales</taxon>
        <taxon>Rhizodiscinaceae</taxon>
        <taxon>Rhizodiscina</taxon>
    </lineage>
</organism>
<dbReference type="Proteomes" id="UP000799772">
    <property type="component" value="Unassembled WGS sequence"/>
</dbReference>
<dbReference type="InterPro" id="IPR045312">
    <property type="entry name" value="PCBER-like"/>
</dbReference>
<sequence length="297" mass="32742">MSFKNIAVIGGGGNLSPAVVNGLIQSPHGYNVSVISRESSTYKPPVGVEQLKTDYSHDSLVAVFKGKDVVISTVAGHAIPDQIRIVDAAIDAGVKRFVPSEFGSDTSNEVGLQLFTFWSQKDKVRKYLDSKKDQIEWTAFFNGFFFDWGIKVGFIPFNTATKTATIYPKYKDVTFSTTTLDMIGLAVAQALSPAHAPKTANKIVYVRSFTTTMSELLQNFEELTGEKWIIEEVDLDAAVKGAYEKLERGDPSEVGTIIWYANMDIRGGNDFDRAGKVMNDLLELPAQDMETVMKTLL</sequence>
<accession>A0A9P4I663</accession>
<dbReference type="Pfam" id="PF05368">
    <property type="entry name" value="NmrA"/>
    <property type="match status" value="1"/>
</dbReference>
<keyword evidence="5" id="KW-1185">Reference proteome</keyword>
<keyword evidence="2" id="KW-0560">Oxidoreductase</keyword>
<evidence type="ECO:0000259" key="3">
    <source>
        <dbReference type="Pfam" id="PF05368"/>
    </source>
</evidence>
<evidence type="ECO:0000256" key="1">
    <source>
        <dbReference type="ARBA" id="ARBA00022857"/>
    </source>
</evidence>
<dbReference type="CDD" id="cd05259">
    <property type="entry name" value="PCBER_SDR_a"/>
    <property type="match status" value="1"/>
</dbReference>
<feature type="domain" description="NmrA-like" evidence="3">
    <location>
        <begin position="4"/>
        <end position="233"/>
    </location>
</feature>
<dbReference type="GO" id="GO:0016491">
    <property type="term" value="F:oxidoreductase activity"/>
    <property type="evidence" value="ECO:0007669"/>
    <property type="project" value="UniProtKB-KW"/>
</dbReference>
<name>A0A9P4I663_9PEZI</name>
<dbReference type="InterPro" id="IPR051609">
    <property type="entry name" value="NmrA/Isoflavone_reductase-like"/>
</dbReference>
<dbReference type="AlphaFoldDB" id="A0A9P4I663"/>
<dbReference type="EMBL" id="ML978136">
    <property type="protein sequence ID" value="KAF2093892.1"/>
    <property type="molecule type" value="Genomic_DNA"/>
</dbReference>
<dbReference type="InterPro" id="IPR008030">
    <property type="entry name" value="NmrA-like"/>
</dbReference>
<dbReference type="InterPro" id="IPR036291">
    <property type="entry name" value="NAD(P)-bd_dom_sf"/>
</dbReference>
<dbReference type="OrthoDB" id="9984533at2759"/>
<evidence type="ECO:0000313" key="5">
    <source>
        <dbReference type="Proteomes" id="UP000799772"/>
    </source>
</evidence>
<evidence type="ECO:0000313" key="4">
    <source>
        <dbReference type="EMBL" id="KAF2093892.1"/>
    </source>
</evidence>
<evidence type="ECO:0000256" key="2">
    <source>
        <dbReference type="ARBA" id="ARBA00023002"/>
    </source>
</evidence>
<comment type="caution">
    <text evidence="4">The sequence shown here is derived from an EMBL/GenBank/DDBJ whole genome shotgun (WGS) entry which is preliminary data.</text>
</comment>
<protein>
    <submittedName>
        <fullName evidence="4">NAD(P)-binding protein</fullName>
    </submittedName>
</protein>
<proteinExistence type="predicted"/>
<gene>
    <name evidence="4" type="ORF">NA57DRAFT_61110</name>
</gene>
<keyword evidence="1" id="KW-0521">NADP</keyword>
<reference evidence="4" key="1">
    <citation type="journal article" date="2020" name="Stud. Mycol.">
        <title>101 Dothideomycetes genomes: a test case for predicting lifestyles and emergence of pathogens.</title>
        <authorList>
            <person name="Haridas S."/>
            <person name="Albert R."/>
            <person name="Binder M."/>
            <person name="Bloem J."/>
            <person name="Labutti K."/>
            <person name="Salamov A."/>
            <person name="Andreopoulos B."/>
            <person name="Baker S."/>
            <person name="Barry K."/>
            <person name="Bills G."/>
            <person name="Bluhm B."/>
            <person name="Cannon C."/>
            <person name="Castanera R."/>
            <person name="Culley D."/>
            <person name="Daum C."/>
            <person name="Ezra D."/>
            <person name="Gonzalez J."/>
            <person name="Henrissat B."/>
            <person name="Kuo A."/>
            <person name="Liang C."/>
            <person name="Lipzen A."/>
            <person name="Lutzoni F."/>
            <person name="Magnuson J."/>
            <person name="Mondo S."/>
            <person name="Nolan M."/>
            <person name="Ohm R."/>
            <person name="Pangilinan J."/>
            <person name="Park H.-J."/>
            <person name="Ramirez L."/>
            <person name="Alfaro M."/>
            <person name="Sun H."/>
            <person name="Tritt A."/>
            <person name="Yoshinaga Y."/>
            <person name="Zwiers L.-H."/>
            <person name="Turgeon B."/>
            <person name="Goodwin S."/>
            <person name="Spatafora J."/>
            <person name="Crous P."/>
            <person name="Grigoriev I."/>
        </authorList>
    </citation>
    <scope>NUCLEOTIDE SEQUENCE</scope>
    <source>
        <strain evidence="4">CBS 133067</strain>
    </source>
</reference>
<dbReference type="PANTHER" id="PTHR47706:SF9">
    <property type="entry name" value="NMRA-LIKE DOMAIN-CONTAINING PROTEIN-RELATED"/>
    <property type="match status" value="1"/>
</dbReference>
<dbReference type="Gene3D" id="3.90.25.10">
    <property type="entry name" value="UDP-galactose 4-epimerase, domain 1"/>
    <property type="match status" value="1"/>
</dbReference>
<dbReference type="SUPFAM" id="SSF51735">
    <property type="entry name" value="NAD(P)-binding Rossmann-fold domains"/>
    <property type="match status" value="1"/>
</dbReference>
<dbReference type="Gene3D" id="3.40.50.720">
    <property type="entry name" value="NAD(P)-binding Rossmann-like Domain"/>
    <property type="match status" value="1"/>
</dbReference>
<dbReference type="PANTHER" id="PTHR47706">
    <property type="entry name" value="NMRA-LIKE FAMILY PROTEIN"/>
    <property type="match status" value="1"/>
</dbReference>